<dbReference type="EMBL" id="MDHJ01000001">
    <property type="protein sequence ID" value="OUE10287.1"/>
    <property type="molecule type" value="Genomic_DNA"/>
</dbReference>
<organism evidence="1 2">
    <name type="scientific">Clavibacter michiganensis</name>
    <dbReference type="NCBI Taxonomy" id="28447"/>
    <lineage>
        <taxon>Bacteria</taxon>
        <taxon>Bacillati</taxon>
        <taxon>Actinomycetota</taxon>
        <taxon>Actinomycetes</taxon>
        <taxon>Micrococcales</taxon>
        <taxon>Microbacteriaceae</taxon>
        <taxon>Clavibacter</taxon>
    </lineage>
</organism>
<evidence type="ECO:0000313" key="1">
    <source>
        <dbReference type="EMBL" id="OUE10287.1"/>
    </source>
</evidence>
<proteinExistence type="predicted"/>
<accession>A0A251XXM5</accession>
<sequence length="34" mass="3417">MTRTARASRALGLLAASLLAAVSLSACYLAYACG</sequence>
<evidence type="ECO:0000313" key="2">
    <source>
        <dbReference type="Proteomes" id="UP000195106"/>
    </source>
</evidence>
<comment type="caution">
    <text evidence="1">The sequence shown here is derived from an EMBL/GenBank/DDBJ whole genome shotgun (WGS) entry which is preliminary data.</text>
</comment>
<reference evidence="1 2" key="1">
    <citation type="submission" date="2016-08" db="EMBL/GenBank/DDBJ databases">
        <title>Genome sequence of Clavibacter michiganensis spp. strain CASJ009.</title>
        <authorList>
            <person name="Thapa S.P."/>
            <person name="Coaker G."/>
        </authorList>
    </citation>
    <scope>NUCLEOTIDE SEQUENCE [LARGE SCALE GENOMIC DNA]</scope>
    <source>
        <strain evidence="1">CASJ009</strain>
    </source>
</reference>
<evidence type="ECO:0008006" key="3">
    <source>
        <dbReference type="Google" id="ProtNLM"/>
    </source>
</evidence>
<dbReference type="Proteomes" id="UP000195106">
    <property type="component" value="Unassembled WGS sequence"/>
</dbReference>
<protein>
    <recommendedName>
        <fullName evidence="3">Lipoprotein</fullName>
    </recommendedName>
</protein>
<name>A0A251XXM5_9MICO</name>
<gene>
    <name evidence="1" type="ORF">CMsap09_15170</name>
</gene>
<dbReference type="PROSITE" id="PS51257">
    <property type="entry name" value="PROKAR_LIPOPROTEIN"/>
    <property type="match status" value="1"/>
</dbReference>
<dbReference type="AlphaFoldDB" id="A0A251XXM5"/>